<dbReference type="Pfam" id="PF05136">
    <property type="entry name" value="Phage_portal_2"/>
    <property type="match status" value="1"/>
</dbReference>
<proteinExistence type="predicted"/>
<accession>A0A943EEZ4</accession>
<gene>
    <name evidence="1" type="ORF">KHX13_05755</name>
</gene>
<organism evidence="1 2">
    <name type="scientific">Acidaminococcus intestini</name>
    <dbReference type="NCBI Taxonomy" id="187327"/>
    <lineage>
        <taxon>Bacteria</taxon>
        <taxon>Bacillati</taxon>
        <taxon>Bacillota</taxon>
        <taxon>Negativicutes</taxon>
        <taxon>Acidaminococcales</taxon>
        <taxon>Acidaminococcaceae</taxon>
        <taxon>Acidaminococcus</taxon>
    </lineage>
</organism>
<evidence type="ECO:0000313" key="1">
    <source>
        <dbReference type="EMBL" id="MBS5519820.1"/>
    </source>
</evidence>
<dbReference type="NCBIfam" id="TIGR01539">
    <property type="entry name" value="portal_lambda"/>
    <property type="match status" value="1"/>
</dbReference>
<evidence type="ECO:0000313" key="2">
    <source>
        <dbReference type="Proteomes" id="UP000754226"/>
    </source>
</evidence>
<dbReference type="GO" id="GO:0005198">
    <property type="term" value="F:structural molecule activity"/>
    <property type="evidence" value="ECO:0007669"/>
    <property type="project" value="InterPro"/>
</dbReference>
<dbReference type="Proteomes" id="UP000754226">
    <property type="component" value="Unassembled WGS sequence"/>
</dbReference>
<sequence length="539" mass="59495">MSKRNRKVLKSRIRAPAVKNSGYSDGGASFQKDALRSWHPQRLSSKSDIDANLVTLRNRAADQATNTPLGSAAIVTSTMHAVGAGLRLFPRIPYKFLGLTAEEARDWERNTVREFKLWAGSKECDWRRRNNFYDLQNIAYATYLTDGDSFALFRRANPSFSMPYTLRIQLLEANRVSNPLGGAGVGYSEANAWGVEQLNPENGNHIINGIEVTPEGRLAAYWVSNKVPGDLVNIDGATTWQRIEAFGDATGLPNMLQVCHDTRAEQYRGVPYLAPVLENLKQIGRYCDAELTAAIIRSFLSIFFTNTQSSNSIDNILPSAYEDESHDGEPVVDVAQYKLGPGQLNSLPKGVDVKTVDSSNAQSAYDNYMTHLEKSVAAALNIPYEVLLKCFGSSYTASRGALLQARDEFQTRRGWFAADFCQPIYEQWLMEAVATGRIKCPGFFESPIKRGAWVAADWFGPSMSILDPIKDVTGAALRVKYGLTTREREAAEMTGSDLEENLEQIAYEQDLIKNLGIDAGNPEVLAGVKMARGGGDANE</sequence>
<dbReference type="AlphaFoldDB" id="A0A943EEZ4"/>
<dbReference type="InterPro" id="IPR006429">
    <property type="entry name" value="Phage_lambda_portal"/>
</dbReference>
<reference evidence="1" key="1">
    <citation type="submission" date="2021-02" db="EMBL/GenBank/DDBJ databases">
        <title>Infant gut strain persistence is associated with maternal origin, phylogeny, and functional potential including surface adhesion and iron acquisition.</title>
        <authorList>
            <person name="Lou Y.C."/>
        </authorList>
    </citation>
    <scope>NUCLEOTIDE SEQUENCE</scope>
    <source>
        <strain evidence="1">L3_106_000M1_dasL3_106_000M1_concoct_15</strain>
    </source>
</reference>
<name>A0A943EEZ4_9FIRM</name>
<protein>
    <submittedName>
        <fullName evidence="1">Phage portal protein</fullName>
    </submittedName>
</protein>
<comment type="caution">
    <text evidence="1">The sequence shown here is derived from an EMBL/GenBank/DDBJ whole genome shotgun (WGS) entry which is preliminary data.</text>
</comment>
<dbReference type="GO" id="GO:0019068">
    <property type="term" value="P:virion assembly"/>
    <property type="evidence" value="ECO:0007669"/>
    <property type="project" value="InterPro"/>
</dbReference>
<dbReference type="EMBL" id="JAGZCZ010000005">
    <property type="protein sequence ID" value="MBS5519820.1"/>
    <property type="molecule type" value="Genomic_DNA"/>
</dbReference>